<feature type="compositionally biased region" description="Polar residues" evidence="1">
    <location>
        <begin position="147"/>
        <end position="162"/>
    </location>
</feature>
<evidence type="ECO:0000256" key="1">
    <source>
        <dbReference type="SAM" id="MobiDB-lite"/>
    </source>
</evidence>
<dbReference type="EMBL" id="CNGE01000178">
    <property type="protein sequence ID" value="CKS11237.1"/>
    <property type="molecule type" value="Genomic_DNA"/>
</dbReference>
<gene>
    <name evidence="2" type="ORF">ERS007681_03959</name>
    <name evidence="4" type="ORF">ERS007741_01045</name>
    <name evidence="3" type="ORF">ERS027646_01282</name>
</gene>
<dbReference type="EMBL" id="CFOE01000806">
    <property type="protein sequence ID" value="CFE46014.1"/>
    <property type="molecule type" value="Genomic_DNA"/>
</dbReference>
<dbReference type="EMBL" id="CHKL01000079">
    <property type="protein sequence ID" value="COV95559.1"/>
    <property type="molecule type" value="Genomic_DNA"/>
</dbReference>
<dbReference type="Proteomes" id="UP000048948">
    <property type="component" value="Unassembled WGS sequence"/>
</dbReference>
<evidence type="ECO:0000313" key="3">
    <source>
        <dbReference type="EMBL" id="CKS11237.1"/>
    </source>
</evidence>
<feature type="region of interest" description="Disordered" evidence="1">
    <location>
        <begin position="56"/>
        <end position="164"/>
    </location>
</feature>
<dbReference type="Proteomes" id="UP000048600">
    <property type="component" value="Unassembled WGS sequence"/>
</dbReference>
<evidence type="ECO:0000313" key="7">
    <source>
        <dbReference type="Proteomes" id="UP000048948"/>
    </source>
</evidence>
<accession>A0A654TFU7</accession>
<evidence type="ECO:0000313" key="4">
    <source>
        <dbReference type="EMBL" id="COV95559.1"/>
    </source>
</evidence>
<dbReference type="AlphaFoldDB" id="A0A654TFU7"/>
<dbReference type="Proteomes" id="UP000048289">
    <property type="component" value="Unassembled WGS sequence"/>
</dbReference>
<protein>
    <submittedName>
        <fullName evidence="2">Uncharacterized protein</fullName>
    </submittedName>
</protein>
<evidence type="ECO:0000313" key="5">
    <source>
        <dbReference type="Proteomes" id="UP000048289"/>
    </source>
</evidence>
<name>A0A654TFU7_MYCTX</name>
<proteinExistence type="predicted"/>
<reference evidence="5 6" key="1">
    <citation type="submission" date="2015-03" db="EMBL/GenBank/DDBJ databases">
        <authorList>
            <consortium name="Pathogen Informatics"/>
        </authorList>
    </citation>
    <scope>NUCLEOTIDE SEQUENCE [LARGE SCALE GENOMIC DNA]</scope>
    <source>
        <strain evidence="3 7">Bir 172</strain>
        <strain evidence="2 5">G09901357</strain>
        <strain evidence="4 6">P00601463</strain>
    </source>
</reference>
<evidence type="ECO:0000313" key="6">
    <source>
        <dbReference type="Proteomes" id="UP000048600"/>
    </source>
</evidence>
<organism evidence="2 5">
    <name type="scientific">Mycobacterium tuberculosis</name>
    <dbReference type="NCBI Taxonomy" id="1773"/>
    <lineage>
        <taxon>Bacteria</taxon>
        <taxon>Bacillati</taxon>
        <taxon>Actinomycetota</taxon>
        <taxon>Actinomycetes</taxon>
        <taxon>Mycobacteriales</taxon>
        <taxon>Mycobacteriaceae</taxon>
        <taxon>Mycobacterium</taxon>
        <taxon>Mycobacterium tuberculosis complex</taxon>
    </lineage>
</organism>
<evidence type="ECO:0000313" key="2">
    <source>
        <dbReference type="EMBL" id="CFE46014.1"/>
    </source>
</evidence>
<sequence length="187" mass="19338">MGSPNVVAVPCASTTSTSAADNPALANAAWITRCWASPLGAVSPLDAPSWLTALPRTTASTECPNRRASDSRSSTTTPAPSPHPVPSAAAANALHRPSAANPRCRENPTKIDGSPITVTPPANAKSHSPERNDDIAQWIATNDDEQAVSTDTAGPCSPNTYDTRPEATLIDVPVNPYPCSPPVSLLP</sequence>